<organism evidence="4 5">
    <name type="scientific">Saccharothrix coeruleofusca</name>
    <dbReference type="NCBI Taxonomy" id="33919"/>
    <lineage>
        <taxon>Bacteria</taxon>
        <taxon>Bacillati</taxon>
        <taxon>Actinomycetota</taxon>
        <taxon>Actinomycetes</taxon>
        <taxon>Pseudonocardiales</taxon>
        <taxon>Pseudonocardiaceae</taxon>
        <taxon>Saccharothrix</taxon>
    </lineage>
</organism>
<dbReference type="InterPro" id="IPR029016">
    <property type="entry name" value="GAF-like_dom_sf"/>
</dbReference>
<gene>
    <name evidence="4" type="ORF">GCM10010185_15320</name>
</gene>
<dbReference type="Gene3D" id="3.30.450.40">
    <property type="match status" value="1"/>
</dbReference>
<dbReference type="GO" id="GO:0016791">
    <property type="term" value="F:phosphatase activity"/>
    <property type="evidence" value="ECO:0007669"/>
    <property type="project" value="TreeGrafter"/>
</dbReference>
<keyword evidence="1" id="KW-0378">Hydrolase</keyword>
<dbReference type="Pfam" id="PF07228">
    <property type="entry name" value="SpoIIE"/>
    <property type="match status" value="1"/>
</dbReference>
<comment type="caution">
    <text evidence="4">The sequence shown here is derived from an EMBL/GenBank/DDBJ whole genome shotgun (WGS) entry which is preliminary data.</text>
</comment>
<evidence type="ECO:0000256" key="1">
    <source>
        <dbReference type="ARBA" id="ARBA00022801"/>
    </source>
</evidence>
<keyword evidence="5" id="KW-1185">Reference proteome</keyword>
<dbReference type="SMART" id="SM00331">
    <property type="entry name" value="PP2C_SIG"/>
    <property type="match status" value="1"/>
</dbReference>
<dbReference type="InterPro" id="IPR052016">
    <property type="entry name" value="Bact_Sigma-Reg"/>
</dbReference>
<evidence type="ECO:0000313" key="5">
    <source>
        <dbReference type="Proteomes" id="UP000639606"/>
    </source>
</evidence>
<evidence type="ECO:0000313" key="4">
    <source>
        <dbReference type="EMBL" id="GGP44534.1"/>
    </source>
</evidence>
<dbReference type="Proteomes" id="UP000639606">
    <property type="component" value="Unassembled WGS sequence"/>
</dbReference>
<evidence type="ECO:0000259" key="3">
    <source>
        <dbReference type="SMART" id="SM00331"/>
    </source>
</evidence>
<dbReference type="EMBL" id="BMRG01000002">
    <property type="protein sequence ID" value="GGP44534.1"/>
    <property type="molecule type" value="Genomic_DNA"/>
</dbReference>
<dbReference type="PANTHER" id="PTHR43156:SF2">
    <property type="entry name" value="STAGE II SPORULATION PROTEIN E"/>
    <property type="match status" value="1"/>
</dbReference>
<evidence type="ECO:0000256" key="2">
    <source>
        <dbReference type="SAM" id="MobiDB-lite"/>
    </source>
</evidence>
<name>A0A918AJH4_9PSEU</name>
<reference evidence="4" key="2">
    <citation type="submission" date="2020-09" db="EMBL/GenBank/DDBJ databases">
        <authorList>
            <person name="Sun Q."/>
            <person name="Ohkuma M."/>
        </authorList>
    </citation>
    <scope>NUCLEOTIDE SEQUENCE</scope>
    <source>
        <strain evidence="4">JCM 3313</strain>
    </source>
</reference>
<accession>A0A918AJH4</accession>
<proteinExistence type="predicted"/>
<feature type="region of interest" description="Disordered" evidence="2">
    <location>
        <begin position="18"/>
        <end position="39"/>
    </location>
</feature>
<dbReference type="AlphaFoldDB" id="A0A918AJH4"/>
<sequence length="546" mass="56885">MCWHHNAEAVTDVVLDEGSPRPATRVEAVPPQPPPQEPSTADWAMRLLDGFDLAIVVCDERGVVRQVSAEARRLAPGVAEGGSLADSAVPELAAAAARGQAAFEASAGGRALVGRRRQLGGGWTAWHLRDVTARRARDDAMLAERARSRFLARASRQLGLSLNPTRTARTVVELAAELGHAATVVLPTGEYVHGVRGATPQVGRWTSEQLPPALVEAMDGTAGGVERHHAAHFGAHRHVDLSRAVEAVTVPLRGAEAPGPALVLWLSGEAQAVEDPDGEVLEEFATRAGTALAAARAHAEQARTAAVLKRGLLPAPLPDVPGLAFGAEYRPATGVGSLGGDFYEVVPSGAGASFVFGDVVGTGVEAAVTSGVVRQALGALRRVPVEPRRALEVLNSSLLDNAPVDRRWFVTAVLGDAEVGVDGGIRLELTGGGHLSPLVLRRDGRAEFVKVGGMLVGALPAASFRTVEVDLRPGEVCVFYSDGVTEARGGADGAELFGAERLAALLTGCHVMPPTAVAQRVVLGAQEWLAGREHDDIAVLALRAAA</sequence>
<dbReference type="InterPro" id="IPR001932">
    <property type="entry name" value="PPM-type_phosphatase-like_dom"/>
</dbReference>
<reference evidence="4" key="1">
    <citation type="journal article" date="2014" name="Int. J. Syst. Evol. Microbiol.">
        <title>Complete genome sequence of Corynebacterium casei LMG S-19264T (=DSM 44701T), isolated from a smear-ripened cheese.</title>
        <authorList>
            <consortium name="US DOE Joint Genome Institute (JGI-PGF)"/>
            <person name="Walter F."/>
            <person name="Albersmeier A."/>
            <person name="Kalinowski J."/>
            <person name="Ruckert C."/>
        </authorList>
    </citation>
    <scope>NUCLEOTIDE SEQUENCE</scope>
    <source>
        <strain evidence="4">JCM 3313</strain>
    </source>
</reference>
<protein>
    <recommendedName>
        <fullName evidence="3">PPM-type phosphatase domain-containing protein</fullName>
    </recommendedName>
</protein>
<dbReference type="InterPro" id="IPR036457">
    <property type="entry name" value="PPM-type-like_dom_sf"/>
</dbReference>
<dbReference type="Gene3D" id="3.60.40.10">
    <property type="entry name" value="PPM-type phosphatase domain"/>
    <property type="match status" value="1"/>
</dbReference>
<dbReference type="PANTHER" id="PTHR43156">
    <property type="entry name" value="STAGE II SPORULATION PROTEIN E-RELATED"/>
    <property type="match status" value="1"/>
</dbReference>
<feature type="domain" description="PPM-type phosphatase" evidence="3">
    <location>
        <begin position="320"/>
        <end position="544"/>
    </location>
</feature>